<keyword evidence="2" id="KW-1185">Reference proteome</keyword>
<comment type="caution">
    <text evidence="1">The sequence shown here is derived from an EMBL/GenBank/DDBJ whole genome shotgun (WGS) entry which is preliminary data.</text>
</comment>
<dbReference type="RefSeq" id="WP_377516405.1">
    <property type="nucleotide sequence ID" value="NZ_JBHSQS010000050.1"/>
</dbReference>
<dbReference type="EMBL" id="JBHSQS010000050">
    <property type="protein sequence ID" value="MFC5927973.1"/>
    <property type="molecule type" value="Genomic_DNA"/>
</dbReference>
<feature type="non-terminal residue" evidence="1">
    <location>
        <position position="1"/>
    </location>
</feature>
<evidence type="ECO:0000313" key="2">
    <source>
        <dbReference type="Proteomes" id="UP001596226"/>
    </source>
</evidence>
<proteinExistence type="predicted"/>
<name>A0ABW1HGS3_9ACTN</name>
<gene>
    <name evidence="1" type="ORF">ACFQGL_32095</name>
</gene>
<protein>
    <recommendedName>
        <fullName evidence="3">MarR family transcriptional regulator</fullName>
    </recommendedName>
</protein>
<evidence type="ECO:0000313" key="1">
    <source>
        <dbReference type="EMBL" id="MFC5927973.1"/>
    </source>
</evidence>
<dbReference type="Proteomes" id="UP001596226">
    <property type="component" value="Unassembled WGS sequence"/>
</dbReference>
<accession>A0ABW1HGS3</accession>
<evidence type="ECO:0008006" key="3">
    <source>
        <dbReference type="Google" id="ProtNLM"/>
    </source>
</evidence>
<reference evidence="2" key="1">
    <citation type="journal article" date="2019" name="Int. J. Syst. Evol. Microbiol.">
        <title>The Global Catalogue of Microorganisms (GCM) 10K type strain sequencing project: providing services to taxonomists for standard genome sequencing and annotation.</title>
        <authorList>
            <consortium name="The Broad Institute Genomics Platform"/>
            <consortium name="The Broad Institute Genome Sequencing Center for Infectious Disease"/>
            <person name="Wu L."/>
            <person name="Ma J."/>
        </authorList>
    </citation>
    <scope>NUCLEOTIDE SEQUENCE [LARGE SCALE GENOMIC DNA]</scope>
    <source>
        <strain evidence="2">CGMCC 4.7144</strain>
    </source>
</reference>
<organism evidence="1 2">
    <name type="scientific">Micromonospora vulcania</name>
    <dbReference type="NCBI Taxonomy" id="1441873"/>
    <lineage>
        <taxon>Bacteria</taxon>
        <taxon>Bacillati</taxon>
        <taxon>Actinomycetota</taxon>
        <taxon>Actinomycetes</taxon>
        <taxon>Micromonosporales</taxon>
        <taxon>Micromonosporaceae</taxon>
        <taxon>Micromonospora</taxon>
    </lineage>
</organism>
<sequence length="83" mass="8948">TLDPELALSDGLAMSRWPQLTLTDRGLAMNAHAATDDTAAINARLAALTSALQEIDEDVSDETHRLARRLLQKSLPHTDGPSD</sequence>